<comment type="caution">
    <text evidence="4">The sequence shown here is derived from an EMBL/GenBank/DDBJ whole genome shotgun (WGS) entry which is preliminary data.</text>
</comment>
<sequence length="292" mass="34016">MFECVGLNKTNFNKLLDLNKLRHNFNNLNEDFIKVYNNSNFAQRMLLRRRVKLLIKDSRYIGYIWAEMNDKKNCSIKALNVLSSNNADTLDYSPYKALINNLRKNTLVNYYCESNNFNSQVLENIGFTKGEGTLILSFNVEENKLVMPEHSLQFETLQVGADEGKRCRIQNEIFKNNNRLPLTIDDIYFDEAQSYYVDKGAVFLKKDSQYVGYGQIIIEENTPVIVNFGILKEHRGKGYSKVFLSYLLKVIKDAGFDFVKIKVKNTNNIALNLYKRVGFQVIGEIYNWELKR</sequence>
<name>A0ABU4JUX3_9CLOT</name>
<feature type="domain" description="N-acetyltransferase" evidence="3">
    <location>
        <begin position="152"/>
        <end position="292"/>
    </location>
</feature>
<dbReference type="InterPro" id="IPR050680">
    <property type="entry name" value="YpeA/RimI_acetyltransf"/>
</dbReference>
<dbReference type="InterPro" id="IPR016181">
    <property type="entry name" value="Acyl_CoA_acyltransferase"/>
</dbReference>
<dbReference type="CDD" id="cd04301">
    <property type="entry name" value="NAT_SF"/>
    <property type="match status" value="1"/>
</dbReference>
<dbReference type="EMBL" id="JARUJP010000014">
    <property type="protein sequence ID" value="MDW8801940.1"/>
    <property type="molecule type" value="Genomic_DNA"/>
</dbReference>
<keyword evidence="5" id="KW-1185">Reference proteome</keyword>
<dbReference type="SUPFAM" id="SSF55729">
    <property type="entry name" value="Acyl-CoA N-acyltransferases (Nat)"/>
    <property type="match status" value="1"/>
</dbReference>
<dbReference type="PANTHER" id="PTHR43420">
    <property type="entry name" value="ACETYLTRANSFERASE"/>
    <property type="match status" value="1"/>
</dbReference>
<evidence type="ECO:0000259" key="3">
    <source>
        <dbReference type="PROSITE" id="PS51186"/>
    </source>
</evidence>
<protein>
    <submittedName>
        <fullName evidence="4">GNAT family N-acetyltransferase</fullName>
    </submittedName>
</protein>
<evidence type="ECO:0000313" key="5">
    <source>
        <dbReference type="Proteomes" id="UP001281656"/>
    </source>
</evidence>
<proteinExistence type="predicted"/>
<dbReference type="Pfam" id="PF00583">
    <property type="entry name" value="Acetyltransf_1"/>
    <property type="match status" value="1"/>
</dbReference>
<dbReference type="InterPro" id="IPR000182">
    <property type="entry name" value="GNAT_dom"/>
</dbReference>
<accession>A0ABU4JUX3</accession>
<evidence type="ECO:0000256" key="2">
    <source>
        <dbReference type="ARBA" id="ARBA00023315"/>
    </source>
</evidence>
<keyword evidence="1" id="KW-0808">Transferase</keyword>
<dbReference type="Gene3D" id="3.40.630.30">
    <property type="match status" value="1"/>
</dbReference>
<gene>
    <name evidence="4" type="ORF">P8V03_12355</name>
</gene>
<organism evidence="4 5">
    <name type="scientific">Clostridium tanneri</name>
    <dbReference type="NCBI Taxonomy" id="3037988"/>
    <lineage>
        <taxon>Bacteria</taxon>
        <taxon>Bacillati</taxon>
        <taxon>Bacillota</taxon>
        <taxon>Clostridia</taxon>
        <taxon>Eubacteriales</taxon>
        <taxon>Clostridiaceae</taxon>
        <taxon>Clostridium</taxon>
    </lineage>
</organism>
<evidence type="ECO:0000313" key="4">
    <source>
        <dbReference type="EMBL" id="MDW8801940.1"/>
    </source>
</evidence>
<keyword evidence="2" id="KW-0012">Acyltransferase</keyword>
<dbReference type="PROSITE" id="PS51186">
    <property type="entry name" value="GNAT"/>
    <property type="match status" value="1"/>
</dbReference>
<dbReference type="RefSeq" id="WP_318798332.1">
    <property type="nucleotide sequence ID" value="NZ_JARUJP010000014.1"/>
</dbReference>
<reference evidence="4 5" key="1">
    <citation type="submission" date="2023-04" db="EMBL/GenBank/DDBJ databases">
        <title>Clostridium tannerae sp. nov., isolated from the fecal material of an alpaca.</title>
        <authorList>
            <person name="Miller S."/>
            <person name="Hendry M."/>
            <person name="King J."/>
            <person name="Sankaranarayanan K."/>
            <person name="Lawson P.A."/>
        </authorList>
    </citation>
    <scope>NUCLEOTIDE SEQUENCE [LARGE SCALE GENOMIC DNA]</scope>
    <source>
        <strain evidence="4 5">A1-XYC3</strain>
    </source>
</reference>
<dbReference type="Proteomes" id="UP001281656">
    <property type="component" value="Unassembled WGS sequence"/>
</dbReference>
<evidence type="ECO:0000256" key="1">
    <source>
        <dbReference type="ARBA" id="ARBA00022679"/>
    </source>
</evidence>